<comment type="caution">
    <text evidence="2">The sequence shown here is derived from an EMBL/GenBank/DDBJ whole genome shotgun (WGS) entry which is preliminary data.</text>
</comment>
<evidence type="ECO:0000256" key="1">
    <source>
        <dbReference type="SAM" id="SignalP"/>
    </source>
</evidence>
<sequence length="262" mass="30468">MKSLLLISIIALSVVFQSSYATTSVCFYMNDQICVETQEEQNVHNRIMDAFMNSFVEQNNSKMLSLIDEFSSLYHKSNNSIFLYWKGYTHYYCSIFYLKKSETGKSYEELKKGIDALESIKKKNSEDCALLSMLHSFSCQFLKFPKVIQASKSATDYIERALKLDDNNPRVYYVLANNDYYTPETYGGGNKVEEYALKALSISSIQKIANPYLPSWGRQESYELLTNYYIKKNNMKQAKKYIELGLLEYPDNYTLKYNKSKL</sequence>
<dbReference type="AlphaFoldDB" id="A0A7J0A708"/>
<evidence type="ECO:0000313" key="3">
    <source>
        <dbReference type="Proteomes" id="UP000491181"/>
    </source>
</evidence>
<dbReference type="EMBL" id="BLLS01000166">
    <property type="protein sequence ID" value="GFH88184.1"/>
    <property type="molecule type" value="Genomic_DNA"/>
</dbReference>
<feature type="chain" id="PRO_5029578365" description="Tetratricopeptide repeat protein" evidence="1">
    <location>
        <begin position="22"/>
        <end position="262"/>
    </location>
</feature>
<accession>A0A7J0A708</accession>
<evidence type="ECO:0000313" key="2">
    <source>
        <dbReference type="EMBL" id="GFH88184.1"/>
    </source>
</evidence>
<dbReference type="Gene3D" id="1.25.40.10">
    <property type="entry name" value="Tetratricopeptide repeat domain"/>
    <property type="match status" value="1"/>
</dbReference>
<gene>
    <name evidence="2" type="ORF">IMSAGC001_03626</name>
</gene>
<evidence type="ECO:0008006" key="4">
    <source>
        <dbReference type="Google" id="ProtNLM"/>
    </source>
</evidence>
<dbReference type="InterPro" id="IPR011990">
    <property type="entry name" value="TPR-like_helical_dom_sf"/>
</dbReference>
<organism evidence="2 3">
    <name type="scientific">Bacteroides acidifaciens</name>
    <dbReference type="NCBI Taxonomy" id="85831"/>
    <lineage>
        <taxon>Bacteria</taxon>
        <taxon>Pseudomonadati</taxon>
        <taxon>Bacteroidota</taxon>
        <taxon>Bacteroidia</taxon>
        <taxon>Bacteroidales</taxon>
        <taxon>Bacteroidaceae</taxon>
        <taxon>Bacteroides</taxon>
    </lineage>
</organism>
<name>A0A7J0A708_9BACE</name>
<dbReference type="SUPFAM" id="SSF48452">
    <property type="entry name" value="TPR-like"/>
    <property type="match status" value="1"/>
</dbReference>
<proteinExistence type="predicted"/>
<reference evidence="2 3" key="1">
    <citation type="journal article" date="2020" name="Microbiome">
        <title>Single-cell genomics of uncultured bacteria reveals dietary fiber responders in the mouse gut microbiota.</title>
        <authorList>
            <person name="Chijiiwa R."/>
            <person name="Hosokawa M."/>
            <person name="Kogawa M."/>
            <person name="Nishikawa Y."/>
            <person name="Ide K."/>
            <person name="Sakanashi C."/>
            <person name="Takahashi K."/>
            <person name="Takeyama H."/>
        </authorList>
    </citation>
    <scope>NUCLEOTIDE SEQUENCE [LARGE SCALE GENOMIC DNA]</scope>
    <source>
        <strain evidence="2">IMSAGC_001</strain>
    </source>
</reference>
<dbReference type="GeneID" id="93046953"/>
<feature type="signal peptide" evidence="1">
    <location>
        <begin position="1"/>
        <end position="21"/>
    </location>
</feature>
<keyword evidence="1" id="KW-0732">Signal</keyword>
<dbReference type="RefSeq" id="WP_187367864.1">
    <property type="nucleotide sequence ID" value="NZ_CAMTRR010000042.1"/>
</dbReference>
<dbReference type="Proteomes" id="UP000491181">
    <property type="component" value="Unassembled WGS sequence"/>
</dbReference>
<protein>
    <recommendedName>
        <fullName evidence="4">Tetratricopeptide repeat protein</fullName>
    </recommendedName>
</protein>